<dbReference type="Proteomes" id="UP000774750">
    <property type="component" value="Unassembled WGS sequence"/>
</dbReference>
<reference evidence="2" key="1">
    <citation type="submission" date="2020-08" db="EMBL/GenBank/DDBJ databases">
        <authorList>
            <person name="Cejkova D."/>
            <person name="Kubasova T."/>
            <person name="Jahodarova E."/>
            <person name="Rychlik I."/>
        </authorList>
    </citation>
    <scope>NUCLEOTIDE SEQUENCE</scope>
    <source>
        <strain evidence="2">An559</strain>
    </source>
</reference>
<name>A0A938X5P1_9FIRM</name>
<keyword evidence="3" id="KW-1185">Reference proteome</keyword>
<dbReference type="Gene3D" id="3.40.1390.20">
    <property type="entry name" value="HprK N-terminal domain-like"/>
    <property type="match status" value="1"/>
</dbReference>
<evidence type="ECO:0000313" key="2">
    <source>
        <dbReference type="EMBL" id="MBM6921197.1"/>
    </source>
</evidence>
<dbReference type="InterPro" id="IPR010766">
    <property type="entry name" value="DRTGG"/>
</dbReference>
<gene>
    <name evidence="2" type="ORF">H6A12_08530</name>
</gene>
<evidence type="ECO:0000313" key="3">
    <source>
        <dbReference type="Proteomes" id="UP000774750"/>
    </source>
</evidence>
<sequence>MTPIELAKQCNFSVINEGEGNDRQIDGVYCCDLLSIVMGRAKANDLWITVMGNLNTVAVAVLSDVSCILLAEGVAMDDAGIQKAKQQDVCILATEQPVFEAAMCAAKVLSL</sequence>
<dbReference type="Pfam" id="PF07085">
    <property type="entry name" value="DRTGG"/>
    <property type="match status" value="1"/>
</dbReference>
<dbReference type="SUPFAM" id="SSF75138">
    <property type="entry name" value="HprK N-terminal domain-like"/>
    <property type="match status" value="1"/>
</dbReference>
<proteinExistence type="predicted"/>
<dbReference type="EMBL" id="JACJKY010000012">
    <property type="protein sequence ID" value="MBM6921197.1"/>
    <property type="molecule type" value="Genomic_DNA"/>
</dbReference>
<evidence type="ECO:0000259" key="1">
    <source>
        <dbReference type="Pfam" id="PF07085"/>
    </source>
</evidence>
<dbReference type="InterPro" id="IPR028979">
    <property type="entry name" value="Ser_kin/Pase_Hpr-like_N_sf"/>
</dbReference>
<accession>A0A938X5P1</accession>
<dbReference type="AlphaFoldDB" id="A0A938X5P1"/>
<protein>
    <recommendedName>
        <fullName evidence="1">DRTGG domain-containing protein</fullName>
    </recommendedName>
</protein>
<reference evidence="2" key="2">
    <citation type="journal article" date="2021" name="Sci. Rep.">
        <title>The distribution of antibiotic resistance genes in chicken gut microbiota commensals.</title>
        <authorList>
            <person name="Juricova H."/>
            <person name="Matiasovicova J."/>
            <person name="Kubasova T."/>
            <person name="Cejkova D."/>
            <person name="Rychlik I."/>
        </authorList>
    </citation>
    <scope>NUCLEOTIDE SEQUENCE</scope>
    <source>
        <strain evidence="2">An559</strain>
    </source>
</reference>
<feature type="domain" description="DRTGG" evidence="1">
    <location>
        <begin position="5"/>
        <end position="104"/>
    </location>
</feature>
<dbReference type="RefSeq" id="WP_204446867.1">
    <property type="nucleotide sequence ID" value="NZ_JACJKY010000012.1"/>
</dbReference>
<comment type="caution">
    <text evidence="2">The sequence shown here is derived from an EMBL/GenBank/DDBJ whole genome shotgun (WGS) entry which is preliminary data.</text>
</comment>
<organism evidence="2 3">
    <name type="scientific">Merdimmobilis hominis</name>
    <dbReference type="NCBI Taxonomy" id="2897707"/>
    <lineage>
        <taxon>Bacteria</taxon>
        <taxon>Bacillati</taxon>
        <taxon>Bacillota</taxon>
        <taxon>Clostridia</taxon>
        <taxon>Eubacteriales</taxon>
        <taxon>Oscillospiraceae</taxon>
        <taxon>Merdimmobilis</taxon>
    </lineage>
</organism>